<dbReference type="GeneID" id="30152953"/>
<dbReference type="AlphaFoldDB" id="A0A1E3I4B2"/>
<comment type="caution">
    <text evidence="2">The sequence shown here is derived from an EMBL/GenBank/DDBJ whole genome shotgun (WGS) entry which is preliminary data.</text>
</comment>
<dbReference type="OrthoDB" id="3262547at2759"/>
<feature type="region of interest" description="Disordered" evidence="1">
    <location>
        <begin position="222"/>
        <end position="296"/>
    </location>
</feature>
<accession>A0A1E3I4B2</accession>
<organism evidence="2 3">
    <name type="scientific">Cryptococcus amylolentus CBS 6039</name>
    <dbReference type="NCBI Taxonomy" id="1295533"/>
    <lineage>
        <taxon>Eukaryota</taxon>
        <taxon>Fungi</taxon>
        <taxon>Dikarya</taxon>
        <taxon>Basidiomycota</taxon>
        <taxon>Agaricomycotina</taxon>
        <taxon>Tremellomycetes</taxon>
        <taxon>Tremellales</taxon>
        <taxon>Cryptococcaceae</taxon>
        <taxon>Cryptococcus</taxon>
    </lineage>
</organism>
<feature type="region of interest" description="Disordered" evidence="1">
    <location>
        <begin position="329"/>
        <end position="446"/>
    </location>
</feature>
<dbReference type="EMBL" id="AWGJ01000002">
    <property type="protein sequence ID" value="ODN83510.1"/>
    <property type="molecule type" value="Genomic_DNA"/>
</dbReference>
<feature type="compositionally biased region" description="Low complexity" evidence="1">
    <location>
        <begin position="167"/>
        <end position="176"/>
    </location>
</feature>
<dbReference type="STRING" id="1295533.A0A1E3I4B2"/>
<feature type="region of interest" description="Disordered" evidence="1">
    <location>
        <begin position="501"/>
        <end position="522"/>
    </location>
</feature>
<evidence type="ECO:0000313" key="3">
    <source>
        <dbReference type="Proteomes" id="UP000094065"/>
    </source>
</evidence>
<feature type="region of interest" description="Disordered" evidence="1">
    <location>
        <begin position="167"/>
        <end position="200"/>
    </location>
</feature>
<dbReference type="RefSeq" id="XP_018997510.1">
    <property type="nucleotide sequence ID" value="XM_019135083.1"/>
</dbReference>
<proteinExistence type="predicted"/>
<dbReference type="Proteomes" id="UP000094065">
    <property type="component" value="Unassembled WGS sequence"/>
</dbReference>
<sequence length="609" mass="65063">MPSLQDTLDTLAQHSAQIAYLSTLNTAPAGPFTSAYLYLPPPHLAHVPEEKGNVLHLIRDASDAERRLFKFVGEGDALATAGEVKGRGGGNKRVEKRDGGIVTPLKELKARAGSEKDETEVMLRTALKLVDDYRSMPRARAHVQNLLDSHHANLDRLAELEMLIEEASQPTAGAPSSPTPAQPKKLGESVAGEPKEKLSAEDALKAEEAALRALESRLAPLRRAARDKQTESQDSVPPQGRNIPQSPPSSSSQAAESSLTSSQMPSQPRTPGRTMPHVTNSLVNATPRHERNDWPERIDRFSPLKLLTTPRAPRPLGGTGLREGIFERARASQAASASEGVPPSAPRGLTASLFGKRQMTPSEPRVNETPAPNPRDHPREVLVEEGMDQADETVRLNRAPSPPSPVQTPPTPTPAVPATPPKSQEDTLAETPRAAVSPPKPSPVVVEASAKPADGIDVESAGVKAGVARIWAHWSDIMRQGVNDGETVSEDPRSSVDHIIRLSKSDPPAPPSPSSSSSISALSSGLQSARPINSDTILSAHLFLSLLRASSGDTREVDMDELKETIQSIAQAKGWGDAGTGSRIVFAAVGKKVITINWKGGGKRVRFLD</sequence>
<name>A0A1E3I4B2_9TREE</name>
<evidence type="ECO:0000313" key="2">
    <source>
        <dbReference type="EMBL" id="ODN83510.1"/>
    </source>
</evidence>
<evidence type="ECO:0000256" key="1">
    <source>
        <dbReference type="SAM" id="MobiDB-lite"/>
    </source>
</evidence>
<reference evidence="2 3" key="1">
    <citation type="submission" date="2016-06" db="EMBL/GenBank/DDBJ databases">
        <title>Evolution of pathogenesis and genome organization in the Tremellales.</title>
        <authorList>
            <person name="Cuomo C."/>
            <person name="Litvintseva A."/>
            <person name="Heitman J."/>
            <person name="Chen Y."/>
            <person name="Sun S."/>
            <person name="Springer D."/>
            <person name="Dromer F."/>
            <person name="Young S."/>
            <person name="Zeng Q."/>
            <person name="Chapman S."/>
            <person name="Gujja S."/>
            <person name="Saif S."/>
            <person name="Birren B."/>
        </authorList>
    </citation>
    <scope>NUCLEOTIDE SEQUENCE [LARGE SCALE GENOMIC DNA]</scope>
    <source>
        <strain evidence="2 3">CBS 6039</strain>
    </source>
</reference>
<feature type="compositionally biased region" description="Pro residues" evidence="1">
    <location>
        <begin position="400"/>
        <end position="420"/>
    </location>
</feature>
<feature type="compositionally biased region" description="Low complexity" evidence="1">
    <location>
        <begin position="248"/>
        <end position="263"/>
    </location>
</feature>
<gene>
    <name evidence="2" type="ORF">L202_01644</name>
</gene>
<keyword evidence="3" id="KW-1185">Reference proteome</keyword>
<feature type="compositionally biased region" description="Basic and acidic residues" evidence="1">
    <location>
        <begin position="287"/>
        <end position="296"/>
    </location>
</feature>
<protein>
    <submittedName>
        <fullName evidence="2">Uncharacterized protein</fullName>
    </submittedName>
</protein>